<dbReference type="SMART" id="SM00066">
    <property type="entry name" value="GAL4"/>
    <property type="match status" value="1"/>
</dbReference>
<evidence type="ECO:0000313" key="5">
    <source>
        <dbReference type="Proteomes" id="UP001303473"/>
    </source>
</evidence>
<dbReference type="InterPro" id="IPR053175">
    <property type="entry name" value="DHMBA_Reg_Transcription_Factor"/>
</dbReference>
<dbReference type="GO" id="GO:0000981">
    <property type="term" value="F:DNA-binding transcription factor activity, RNA polymerase II-specific"/>
    <property type="evidence" value="ECO:0007669"/>
    <property type="project" value="InterPro"/>
</dbReference>
<name>A0AAN6NFC9_9PEZI</name>
<dbReference type="PANTHER" id="PTHR38791">
    <property type="entry name" value="ZN(II)2CYS6 TRANSCRIPTION FACTOR (EUROFUNG)-RELATED-RELATED"/>
    <property type="match status" value="1"/>
</dbReference>
<keyword evidence="5" id="KW-1185">Reference proteome</keyword>
<dbReference type="EMBL" id="MU853759">
    <property type="protein sequence ID" value="KAK3944460.1"/>
    <property type="molecule type" value="Genomic_DNA"/>
</dbReference>
<feature type="region of interest" description="Disordered" evidence="2">
    <location>
        <begin position="553"/>
        <end position="572"/>
    </location>
</feature>
<proteinExistence type="predicted"/>
<dbReference type="PROSITE" id="PS00463">
    <property type="entry name" value="ZN2_CY6_FUNGAL_1"/>
    <property type="match status" value="1"/>
</dbReference>
<organism evidence="4 5">
    <name type="scientific">Diplogelasinospora grovesii</name>
    <dbReference type="NCBI Taxonomy" id="303347"/>
    <lineage>
        <taxon>Eukaryota</taxon>
        <taxon>Fungi</taxon>
        <taxon>Dikarya</taxon>
        <taxon>Ascomycota</taxon>
        <taxon>Pezizomycotina</taxon>
        <taxon>Sordariomycetes</taxon>
        <taxon>Sordariomycetidae</taxon>
        <taxon>Sordariales</taxon>
        <taxon>Diplogelasinosporaceae</taxon>
        <taxon>Diplogelasinospora</taxon>
    </lineage>
</organism>
<dbReference type="CDD" id="cd00067">
    <property type="entry name" value="GAL4"/>
    <property type="match status" value="1"/>
</dbReference>
<dbReference type="PANTHER" id="PTHR38791:SF13">
    <property type="entry name" value="ZN(2)-C6 FUNGAL-TYPE DOMAIN-CONTAINING PROTEIN"/>
    <property type="match status" value="1"/>
</dbReference>
<dbReference type="Pfam" id="PF00172">
    <property type="entry name" value="Zn_clus"/>
    <property type="match status" value="1"/>
</dbReference>
<keyword evidence="1" id="KW-0539">Nucleus</keyword>
<feature type="compositionally biased region" description="Pro residues" evidence="2">
    <location>
        <begin position="560"/>
        <end position="572"/>
    </location>
</feature>
<reference evidence="5" key="1">
    <citation type="journal article" date="2023" name="Mol. Phylogenet. Evol.">
        <title>Genome-scale phylogeny and comparative genomics of the fungal order Sordariales.</title>
        <authorList>
            <person name="Hensen N."/>
            <person name="Bonometti L."/>
            <person name="Westerberg I."/>
            <person name="Brannstrom I.O."/>
            <person name="Guillou S."/>
            <person name="Cros-Aarteil S."/>
            <person name="Calhoun S."/>
            <person name="Haridas S."/>
            <person name="Kuo A."/>
            <person name="Mondo S."/>
            <person name="Pangilinan J."/>
            <person name="Riley R."/>
            <person name="LaButti K."/>
            <person name="Andreopoulos B."/>
            <person name="Lipzen A."/>
            <person name="Chen C."/>
            <person name="Yan M."/>
            <person name="Daum C."/>
            <person name="Ng V."/>
            <person name="Clum A."/>
            <person name="Steindorff A."/>
            <person name="Ohm R.A."/>
            <person name="Martin F."/>
            <person name="Silar P."/>
            <person name="Natvig D.O."/>
            <person name="Lalanne C."/>
            <person name="Gautier V."/>
            <person name="Ament-Velasquez S.L."/>
            <person name="Kruys A."/>
            <person name="Hutchinson M.I."/>
            <person name="Powell A.J."/>
            <person name="Barry K."/>
            <person name="Miller A.N."/>
            <person name="Grigoriev I.V."/>
            <person name="Debuchy R."/>
            <person name="Gladieux P."/>
            <person name="Hiltunen Thoren M."/>
            <person name="Johannesson H."/>
        </authorList>
    </citation>
    <scope>NUCLEOTIDE SEQUENCE [LARGE SCALE GENOMIC DNA]</scope>
    <source>
        <strain evidence="5">CBS 340.73</strain>
    </source>
</reference>
<dbReference type="Gene3D" id="4.10.240.10">
    <property type="entry name" value="Zn(2)-C6 fungal-type DNA-binding domain"/>
    <property type="match status" value="1"/>
</dbReference>
<evidence type="ECO:0000259" key="3">
    <source>
        <dbReference type="PROSITE" id="PS50048"/>
    </source>
</evidence>
<dbReference type="Proteomes" id="UP001303473">
    <property type="component" value="Unassembled WGS sequence"/>
</dbReference>
<sequence length="572" mass="63562">MVYGGKPSRGCRTCRARRIKCDEGRPTCKKCAKSKRECGGYRSEFEIVHRDETRTTVQRNSSRPAVWQQHHSAATPVLVFVHEHHGLPTPRSSPARQDSPPPPLSVPIAQQAACYFASNFILMPRGEGPYGYMEYLVPLLRTEMPGRSALQHAFNACGLAALGNKVTSERVNFSELSLKEHSQALVRTHEALGNPATANSDATLAAVLLLCLFESITAIKETRMLAWRSHIEGAAHIVQSRGREQMRTKTASLLFNAVRHHIMARTLSSGIAPPVGVDWWMGGGDTDSLSAKAQHFGLETAALRAEVSSLMTNLSRTPESVGLMGQMRQRVQAIDQEIAEWMDIVPEQSRPRTLCCVWEENLKFTRTGYGDIEVFPGRVDVYPDFMTASTWNVARVTRLILASLNIRLTAWLCSPADYRTTAEYATAKRICEGTISDVLASVPYHLGWHTKRRELFENNPELSGFACGLEEGPHKVLPSLLLIWSIACVKNHDLTTEDQRAWAKGRLRFIADEMGLKYARLLHDAELRFPSMMIRQDGLMVVPDPFVNKHGSGLPIRPRLAPPTPVTPGPSG</sequence>
<dbReference type="PROSITE" id="PS50048">
    <property type="entry name" value="ZN2_CY6_FUNGAL_2"/>
    <property type="match status" value="1"/>
</dbReference>
<dbReference type="SUPFAM" id="SSF57701">
    <property type="entry name" value="Zn2/Cys6 DNA-binding domain"/>
    <property type="match status" value="1"/>
</dbReference>
<dbReference type="Pfam" id="PF11951">
    <property type="entry name" value="Fungal_trans_2"/>
    <property type="match status" value="1"/>
</dbReference>
<dbReference type="AlphaFoldDB" id="A0AAN6NFC9"/>
<gene>
    <name evidence="4" type="ORF">QBC46DRAFT_440767</name>
</gene>
<evidence type="ECO:0000256" key="1">
    <source>
        <dbReference type="ARBA" id="ARBA00023242"/>
    </source>
</evidence>
<dbReference type="GO" id="GO:0008270">
    <property type="term" value="F:zinc ion binding"/>
    <property type="evidence" value="ECO:0007669"/>
    <property type="project" value="InterPro"/>
</dbReference>
<dbReference type="InterPro" id="IPR021858">
    <property type="entry name" value="Fun_TF"/>
</dbReference>
<protein>
    <recommendedName>
        <fullName evidence="3">Zn(2)-C6 fungal-type domain-containing protein</fullName>
    </recommendedName>
</protein>
<accession>A0AAN6NFC9</accession>
<evidence type="ECO:0000256" key="2">
    <source>
        <dbReference type="SAM" id="MobiDB-lite"/>
    </source>
</evidence>
<dbReference type="InterPro" id="IPR036864">
    <property type="entry name" value="Zn2-C6_fun-type_DNA-bd_sf"/>
</dbReference>
<evidence type="ECO:0000313" key="4">
    <source>
        <dbReference type="EMBL" id="KAK3944460.1"/>
    </source>
</evidence>
<feature type="domain" description="Zn(2)-C6 fungal-type" evidence="3">
    <location>
        <begin position="10"/>
        <end position="38"/>
    </location>
</feature>
<dbReference type="InterPro" id="IPR001138">
    <property type="entry name" value="Zn2Cys6_DnaBD"/>
</dbReference>
<comment type="caution">
    <text evidence="4">The sequence shown here is derived from an EMBL/GenBank/DDBJ whole genome shotgun (WGS) entry which is preliminary data.</text>
</comment>